<dbReference type="NCBIfam" id="NF033451">
    <property type="entry name" value="BREX_2_MTaseX"/>
    <property type="match status" value="1"/>
</dbReference>
<organism evidence="2 3">
    <name type="scientific">Hahella chejuensis (strain KCTC 2396)</name>
    <dbReference type="NCBI Taxonomy" id="349521"/>
    <lineage>
        <taxon>Bacteria</taxon>
        <taxon>Pseudomonadati</taxon>
        <taxon>Pseudomonadota</taxon>
        <taxon>Gammaproteobacteria</taxon>
        <taxon>Oceanospirillales</taxon>
        <taxon>Hahellaceae</taxon>
        <taxon>Hahella</taxon>
    </lineage>
</organism>
<keyword evidence="2" id="KW-0489">Methyltransferase</keyword>
<evidence type="ECO:0000313" key="2">
    <source>
        <dbReference type="EMBL" id="ABC30214.1"/>
    </source>
</evidence>
<dbReference type="Pfam" id="PF22654">
    <property type="entry name" value="DUF7008"/>
    <property type="match status" value="1"/>
</dbReference>
<dbReference type="Proteomes" id="UP000000238">
    <property type="component" value="Chromosome"/>
</dbReference>
<keyword evidence="3" id="KW-1185">Reference proteome</keyword>
<dbReference type="EMBL" id="CP000155">
    <property type="protein sequence ID" value="ABC30214.1"/>
    <property type="molecule type" value="Genomic_DNA"/>
</dbReference>
<feature type="domain" description="DUF7008" evidence="1">
    <location>
        <begin position="166"/>
        <end position="560"/>
    </location>
</feature>
<dbReference type="GO" id="GO:0008168">
    <property type="term" value="F:methyltransferase activity"/>
    <property type="evidence" value="ECO:0007669"/>
    <property type="project" value="UniProtKB-KW"/>
</dbReference>
<evidence type="ECO:0000313" key="3">
    <source>
        <dbReference type="Proteomes" id="UP000000238"/>
    </source>
</evidence>
<dbReference type="REBASE" id="330789">
    <property type="entry name" value="M.HchORF3467P"/>
</dbReference>
<accession>Q2SGL0</accession>
<dbReference type="STRING" id="349521.HCH_03467"/>
<evidence type="ECO:0000259" key="1">
    <source>
        <dbReference type="Pfam" id="PF22654"/>
    </source>
</evidence>
<dbReference type="HOGENOM" id="CLU_035598_0_0_6"/>
<dbReference type="AlphaFoldDB" id="Q2SGL0"/>
<dbReference type="InterPro" id="IPR054277">
    <property type="entry name" value="DUF7008"/>
</dbReference>
<reference evidence="2 3" key="1">
    <citation type="journal article" date="2005" name="Nucleic Acids Res.">
        <title>Genomic blueprint of Hahella chejuensis, a marine microbe producing an algicidal agent.</title>
        <authorList>
            <person name="Jeong H."/>
            <person name="Yim J.H."/>
            <person name="Lee C."/>
            <person name="Choi S.-H."/>
            <person name="Park Y.K."/>
            <person name="Yoon S.H."/>
            <person name="Hur C.-G."/>
            <person name="Kang H.-Y."/>
            <person name="Kim D."/>
            <person name="Lee H.H."/>
            <person name="Park K.H."/>
            <person name="Park S.-H."/>
            <person name="Park H.-S."/>
            <person name="Lee H.K."/>
            <person name="Oh T.K."/>
            <person name="Kim J.F."/>
        </authorList>
    </citation>
    <scope>NUCLEOTIDE SEQUENCE [LARGE SCALE GENOMIC DNA]</scope>
    <source>
        <strain evidence="2 3">KCTC 2396</strain>
    </source>
</reference>
<gene>
    <name evidence="2" type="ordered locus">HCH_03467</name>
</gene>
<keyword evidence="2" id="KW-0808">Transferase</keyword>
<protein>
    <submittedName>
        <fullName evidence="2">Probable DNA methylase</fullName>
    </submittedName>
</protein>
<dbReference type="KEGG" id="hch:HCH_03467"/>
<dbReference type="eggNOG" id="COG0827">
    <property type="taxonomic scope" value="Bacteria"/>
</dbReference>
<dbReference type="GO" id="GO:0032259">
    <property type="term" value="P:methylation"/>
    <property type="evidence" value="ECO:0007669"/>
    <property type="project" value="UniProtKB-KW"/>
</dbReference>
<proteinExistence type="predicted"/>
<name>Q2SGL0_HAHCH</name>
<sequence length="560" mass="65170">MADAGLRWYDYMQHTASAYQTSLSITFAFVATHNHFVLDRGGNVFNRTAPVIKLPTLATETDHFGLLALLNSSTACFWGRQTFFGRGGFSDGKWQERMEWDGTKLKAFPVVEDTSKQATLFAKQIDSLTKRLESCSPSSILNQAEDQLYEALSKAKETEYKILREMIALQEELDWFVYYLYGLTKAPLCCEGELPEIDLGQRAFEIVLARKINAGELKTVWFEHHCSKPNTEIPSEWPEKYRDIVNARINEIKENESIKLIDNKDHKRRWARDSWDDRLKLAAKDWLLDCIQKLMEFHKLSTCAQLADKVREHKKARQVAAIYTRGEDFDFQTLVSDLVASDNVPQTAADRIKPAAMEKYRAWQETWEKQRLEDAIDAEFGVDRPLSEVDSADESNRAKYEEAKRKAEAKKAEIIGDIPLPPQYKQSDFRKASYWPLRGKLDVPKERFFSLPGCEKDGDNTLVIGWAGLNHLQRAQAIAAWYEDRKENDGWEAERLMPMLVAIDELIPWLKQWHNDIDPEYGERMGDFYESYLLEELRRWELTREELLDWRPPTTTRRRR</sequence>